<comment type="similarity">
    <text evidence="2">Belongs to the membrane fusion protein (MFP) (TC 8.A.1) family.</text>
</comment>
<dbReference type="InterPro" id="IPR058625">
    <property type="entry name" value="MdtA-like_BSH"/>
</dbReference>
<dbReference type="InterPro" id="IPR058624">
    <property type="entry name" value="MdtA-like_HH"/>
</dbReference>
<evidence type="ECO:0000256" key="1">
    <source>
        <dbReference type="ARBA" id="ARBA00004236"/>
    </source>
</evidence>
<feature type="region of interest" description="Disordered" evidence="7">
    <location>
        <begin position="1"/>
        <end position="26"/>
    </location>
</feature>
<name>A0A511B1B9_9PROT</name>
<keyword evidence="8" id="KW-0812">Transmembrane</keyword>
<evidence type="ECO:0000259" key="9">
    <source>
        <dbReference type="Pfam" id="PF25876"/>
    </source>
</evidence>
<evidence type="ECO:0000256" key="4">
    <source>
        <dbReference type="ARBA" id="ARBA00022475"/>
    </source>
</evidence>
<dbReference type="Pfam" id="PF25944">
    <property type="entry name" value="Beta-barrel_RND"/>
    <property type="match status" value="1"/>
</dbReference>
<dbReference type="InterPro" id="IPR006143">
    <property type="entry name" value="RND_pump_MFP"/>
</dbReference>
<keyword evidence="4" id="KW-1003">Cell membrane</keyword>
<dbReference type="AlphaFoldDB" id="A0A511B1B9"/>
<evidence type="ECO:0000259" key="12">
    <source>
        <dbReference type="Pfam" id="PF25967"/>
    </source>
</evidence>
<feature type="domain" description="Multidrug resistance protein MdtA-like barrel-sandwich hybrid" evidence="10">
    <location>
        <begin position="100"/>
        <end position="239"/>
    </location>
</feature>
<dbReference type="Gene3D" id="1.10.287.470">
    <property type="entry name" value="Helix hairpin bin"/>
    <property type="match status" value="1"/>
</dbReference>
<dbReference type="GO" id="GO:0015562">
    <property type="term" value="F:efflux transmembrane transporter activity"/>
    <property type="evidence" value="ECO:0007669"/>
    <property type="project" value="TreeGrafter"/>
</dbReference>
<evidence type="ECO:0000256" key="3">
    <source>
        <dbReference type="ARBA" id="ARBA00022448"/>
    </source>
</evidence>
<feature type="compositionally biased region" description="Polar residues" evidence="7">
    <location>
        <begin position="429"/>
        <end position="449"/>
    </location>
</feature>
<feature type="domain" description="Multidrug resistance protein MdtA-like alpha-helical hairpin" evidence="9">
    <location>
        <begin position="139"/>
        <end position="208"/>
    </location>
</feature>
<reference evidence="13 14" key="1">
    <citation type="submission" date="2019-07" db="EMBL/GenBank/DDBJ databases">
        <title>Whole genome shotgun sequence of Gluconobacter wancherniae NBRC 103581.</title>
        <authorList>
            <person name="Hosoyama A."/>
            <person name="Uohara A."/>
            <person name="Ohji S."/>
            <person name="Ichikawa N."/>
        </authorList>
    </citation>
    <scope>NUCLEOTIDE SEQUENCE [LARGE SCALE GENOMIC DNA]</scope>
    <source>
        <strain evidence="13 14">NBRC 103581</strain>
    </source>
</reference>
<dbReference type="GO" id="GO:1990281">
    <property type="term" value="C:efflux pump complex"/>
    <property type="evidence" value="ECO:0007669"/>
    <property type="project" value="TreeGrafter"/>
</dbReference>
<evidence type="ECO:0000256" key="7">
    <source>
        <dbReference type="SAM" id="MobiDB-lite"/>
    </source>
</evidence>
<feature type="domain" description="Multidrug resistance protein MdtA-like C-terminal permuted SH3" evidence="12">
    <location>
        <begin position="333"/>
        <end position="392"/>
    </location>
</feature>
<proteinExistence type="inferred from homology"/>
<keyword evidence="3" id="KW-0813">Transport</keyword>
<dbReference type="InterPro" id="IPR058627">
    <property type="entry name" value="MdtA-like_C"/>
</dbReference>
<evidence type="ECO:0000256" key="6">
    <source>
        <dbReference type="ARBA" id="ARBA00023136"/>
    </source>
</evidence>
<accession>A0A511B1B9</accession>
<feature type="region of interest" description="Disordered" evidence="7">
    <location>
        <begin position="398"/>
        <end position="449"/>
    </location>
</feature>
<evidence type="ECO:0000256" key="8">
    <source>
        <dbReference type="SAM" id="Phobius"/>
    </source>
</evidence>
<evidence type="ECO:0000313" key="13">
    <source>
        <dbReference type="EMBL" id="GEK94255.1"/>
    </source>
</evidence>
<dbReference type="PANTHER" id="PTHR30469">
    <property type="entry name" value="MULTIDRUG RESISTANCE PROTEIN MDTA"/>
    <property type="match status" value="1"/>
</dbReference>
<dbReference type="Pfam" id="PF25967">
    <property type="entry name" value="RND-MFP_C"/>
    <property type="match status" value="1"/>
</dbReference>
<evidence type="ECO:0000256" key="2">
    <source>
        <dbReference type="ARBA" id="ARBA00009477"/>
    </source>
</evidence>
<comment type="subcellular location">
    <subcellularLocation>
        <location evidence="1">Cell membrane</location>
    </subcellularLocation>
</comment>
<protein>
    <submittedName>
        <fullName evidence="13">Transport system membrane protein</fullName>
    </submittedName>
</protein>
<sequence>MNDQTAGSNDRLDGNTHTTGAPPPRRSRGKWIVIGIAALVALLIAFAILRPHSGQNKGTGRRHAQTAGAGDVQPVAVATVRTGDMPVILHLIGTVVPVTNVTVTPRVSGHILKVYYQEGQHVHAGDELELIDPRPYEATLAQYEGTLAADRAQLEKARVDNARYQRLIRQDSTSAMTARDQEFTVQQLEGQVKFDEANVRNAQLNVMYCHIIAPVEGRVGIRALDMGNYVTAGQSGGLTTLTQMQPISVIFTVPQNQLGSVAEHLRASGSLNVEAWNSEDTQKIASGTVKALDSQIDTATGTVRMRAIFTNEDETLFPNQFVNAHLLVNTLQNVLLVPGNALQTGPDGQFLYVVKPDMTVADVPVKVGATNDSDAVILSGVSLGDRVVTDGVSHLRPGAKVSIPDTNAAASTSEQSAATGRQHRKDRNGQQSADATAKSNDPASTSDKH</sequence>
<keyword evidence="14" id="KW-1185">Reference proteome</keyword>
<feature type="transmembrane region" description="Helical" evidence="8">
    <location>
        <begin position="31"/>
        <end position="49"/>
    </location>
</feature>
<dbReference type="Proteomes" id="UP000321230">
    <property type="component" value="Unassembled WGS sequence"/>
</dbReference>
<feature type="compositionally biased region" description="Low complexity" evidence="7">
    <location>
        <begin position="406"/>
        <end position="419"/>
    </location>
</feature>
<dbReference type="Pfam" id="PF25876">
    <property type="entry name" value="HH_MFP_RND"/>
    <property type="match status" value="1"/>
</dbReference>
<dbReference type="NCBIfam" id="TIGR01730">
    <property type="entry name" value="RND_mfp"/>
    <property type="match status" value="1"/>
</dbReference>
<evidence type="ECO:0000313" key="14">
    <source>
        <dbReference type="Proteomes" id="UP000321230"/>
    </source>
</evidence>
<organism evidence="13 14">
    <name type="scientific">Gluconobacter wancherniae NBRC 103581</name>
    <dbReference type="NCBI Taxonomy" id="656744"/>
    <lineage>
        <taxon>Bacteria</taxon>
        <taxon>Pseudomonadati</taxon>
        <taxon>Pseudomonadota</taxon>
        <taxon>Alphaproteobacteria</taxon>
        <taxon>Acetobacterales</taxon>
        <taxon>Acetobacteraceae</taxon>
        <taxon>Gluconobacter</taxon>
    </lineage>
</organism>
<keyword evidence="8" id="KW-1133">Transmembrane helix</keyword>
<dbReference type="Gene3D" id="2.40.30.170">
    <property type="match status" value="1"/>
</dbReference>
<feature type="domain" description="Multidrug resistance protein MdtA-like beta-barrel" evidence="11">
    <location>
        <begin position="246"/>
        <end position="329"/>
    </location>
</feature>
<dbReference type="OrthoDB" id="9783047at2"/>
<evidence type="ECO:0000259" key="10">
    <source>
        <dbReference type="Pfam" id="PF25917"/>
    </source>
</evidence>
<evidence type="ECO:0000256" key="5">
    <source>
        <dbReference type="ARBA" id="ARBA00022519"/>
    </source>
</evidence>
<keyword evidence="5" id="KW-0997">Cell inner membrane</keyword>
<dbReference type="InterPro" id="IPR058626">
    <property type="entry name" value="MdtA-like_b-barrel"/>
</dbReference>
<gene>
    <name evidence="13" type="ORF">GWA01_20250</name>
</gene>
<dbReference type="EMBL" id="BJUZ01000002">
    <property type="protein sequence ID" value="GEK94255.1"/>
    <property type="molecule type" value="Genomic_DNA"/>
</dbReference>
<dbReference type="Gene3D" id="2.40.420.20">
    <property type="match status" value="1"/>
</dbReference>
<keyword evidence="6 8" id="KW-0472">Membrane</keyword>
<dbReference type="Pfam" id="PF25917">
    <property type="entry name" value="BSH_RND"/>
    <property type="match status" value="1"/>
</dbReference>
<dbReference type="RefSeq" id="WP_146797248.1">
    <property type="nucleotide sequence ID" value="NZ_BARC01000006.1"/>
</dbReference>
<dbReference type="SUPFAM" id="SSF111369">
    <property type="entry name" value="HlyD-like secretion proteins"/>
    <property type="match status" value="1"/>
</dbReference>
<dbReference type="Gene3D" id="2.40.50.100">
    <property type="match status" value="1"/>
</dbReference>
<evidence type="ECO:0000259" key="11">
    <source>
        <dbReference type="Pfam" id="PF25944"/>
    </source>
</evidence>
<comment type="caution">
    <text evidence="13">The sequence shown here is derived from an EMBL/GenBank/DDBJ whole genome shotgun (WGS) entry which is preliminary data.</text>
</comment>
<dbReference type="PANTHER" id="PTHR30469:SF12">
    <property type="entry name" value="MULTIDRUG RESISTANCE PROTEIN MDTA"/>
    <property type="match status" value="1"/>
</dbReference>